<dbReference type="Proteomes" id="UP000242381">
    <property type="component" value="Unassembled WGS sequence"/>
</dbReference>
<proteinExistence type="predicted"/>
<dbReference type="EMBL" id="KV921655">
    <property type="protein sequence ID" value="ORE12494.1"/>
    <property type="molecule type" value="Genomic_DNA"/>
</dbReference>
<gene>
    <name evidence="1" type="ORF">BCV71DRAFT_280992</name>
</gene>
<sequence length="166" mass="18697">MGHGNVTDENDGPELLGFVVEAVATHTDYLENAASSDSSSACPMRIEKPKDEDIYMEKASIKRDYVRFFNLKIEKCMNASAAAKHIVEVCKQVGRKHILGEEHEAAVVNFIDVNFSATVVEVIEHLLKRFHDLKVSRSTVYSFTKSESDFHSIERNSPAKIEEQHD</sequence>
<dbReference type="AlphaFoldDB" id="A0A1X0RKJ7"/>
<dbReference type="VEuPathDB" id="FungiDB:BCV72DRAFT_307204"/>
<evidence type="ECO:0000313" key="2">
    <source>
        <dbReference type="Proteomes" id="UP000242381"/>
    </source>
</evidence>
<name>A0A1X0RKJ7_RHIZD</name>
<protein>
    <submittedName>
        <fullName evidence="1">Uncharacterized protein</fullName>
    </submittedName>
</protein>
<reference evidence="1 2" key="1">
    <citation type="journal article" date="2016" name="Proc. Natl. Acad. Sci. U.S.A.">
        <title>Lipid metabolic changes in an early divergent fungus govern the establishment of a mutualistic symbiosis with endobacteria.</title>
        <authorList>
            <person name="Lastovetsky O.A."/>
            <person name="Gaspar M.L."/>
            <person name="Mondo S.J."/>
            <person name="LaButti K.M."/>
            <person name="Sandor L."/>
            <person name="Grigoriev I.V."/>
            <person name="Henry S.A."/>
            <person name="Pawlowska T.E."/>
        </authorList>
    </citation>
    <scope>NUCLEOTIDE SEQUENCE [LARGE SCALE GENOMIC DNA]</scope>
    <source>
        <strain evidence="1 2">ATCC 11559</strain>
    </source>
</reference>
<organism evidence="1 2">
    <name type="scientific">Rhizopus microsporus</name>
    <dbReference type="NCBI Taxonomy" id="58291"/>
    <lineage>
        <taxon>Eukaryota</taxon>
        <taxon>Fungi</taxon>
        <taxon>Fungi incertae sedis</taxon>
        <taxon>Mucoromycota</taxon>
        <taxon>Mucoromycotina</taxon>
        <taxon>Mucoromycetes</taxon>
        <taxon>Mucorales</taxon>
        <taxon>Mucorineae</taxon>
        <taxon>Rhizopodaceae</taxon>
        <taxon>Rhizopus</taxon>
    </lineage>
</organism>
<accession>A0A1X0RKJ7</accession>
<evidence type="ECO:0000313" key="1">
    <source>
        <dbReference type="EMBL" id="ORE12494.1"/>
    </source>
</evidence>